<dbReference type="AlphaFoldDB" id="A0AAV5TGK6"/>
<sequence>MSILATCDDSSEEEMREDEGAELSLAPCDLPNYSRRRQMRVKLRPTPSLSLLQYAQRRNSHSSQQQIVRQLPQQLQRTGSRRLGAIATAPPMPRNSSL</sequence>
<proteinExistence type="predicted"/>
<name>A0AAV5TGK6_9BILA</name>
<dbReference type="EMBL" id="BTSX01000004">
    <property type="protein sequence ID" value="GMS93519.1"/>
    <property type="molecule type" value="Genomic_DNA"/>
</dbReference>
<reference evidence="2" key="1">
    <citation type="submission" date="2023-10" db="EMBL/GenBank/DDBJ databases">
        <title>Genome assembly of Pristionchus species.</title>
        <authorList>
            <person name="Yoshida K."/>
            <person name="Sommer R.J."/>
        </authorList>
    </citation>
    <scope>NUCLEOTIDE SEQUENCE</scope>
    <source>
        <strain evidence="2">RS0144</strain>
    </source>
</reference>
<evidence type="ECO:0000313" key="3">
    <source>
        <dbReference type="Proteomes" id="UP001432027"/>
    </source>
</evidence>
<feature type="region of interest" description="Disordered" evidence="1">
    <location>
        <begin position="74"/>
        <end position="98"/>
    </location>
</feature>
<feature type="compositionally biased region" description="Acidic residues" evidence="1">
    <location>
        <begin position="9"/>
        <end position="21"/>
    </location>
</feature>
<dbReference type="Proteomes" id="UP001432027">
    <property type="component" value="Unassembled WGS sequence"/>
</dbReference>
<feature type="region of interest" description="Disordered" evidence="1">
    <location>
        <begin position="1"/>
        <end position="23"/>
    </location>
</feature>
<organism evidence="2 3">
    <name type="scientific">Pristionchus entomophagus</name>
    <dbReference type="NCBI Taxonomy" id="358040"/>
    <lineage>
        <taxon>Eukaryota</taxon>
        <taxon>Metazoa</taxon>
        <taxon>Ecdysozoa</taxon>
        <taxon>Nematoda</taxon>
        <taxon>Chromadorea</taxon>
        <taxon>Rhabditida</taxon>
        <taxon>Rhabditina</taxon>
        <taxon>Diplogasteromorpha</taxon>
        <taxon>Diplogasteroidea</taxon>
        <taxon>Neodiplogasteridae</taxon>
        <taxon>Pristionchus</taxon>
    </lineage>
</organism>
<accession>A0AAV5TGK6</accession>
<evidence type="ECO:0000256" key="1">
    <source>
        <dbReference type="SAM" id="MobiDB-lite"/>
    </source>
</evidence>
<protein>
    <submittedName>
        <fullName evidence="2">Uncharacterized protein</fullName>
    </submittedName>
</protein>
<keyword evidence="3" id="KW-1185">Reference proteome</keyword>
<gene>
    <name evidence="2" type="ORF">PENTCL1PPCAC_15694</name>
</gene>
<evidence type="ECO:0000313" key="2">
    <source>
        <dbReference type="EMBL" id="GMS93519.1"/>
    </source>
</evidence>
<comment type="caution">
    <text evidence="2">The sequence shown here is derived from an EMBL/GenBank/DDBJ whole genome shotgun (WGS) entry which is preliminary data.</text>
</comment>